<dbReference type="InterPro" id="IPR051599">
    <property type="entry name" value="Cell_Envelope_Assoc"/>
</dbReference>
<sequence>MSKLIVCLGYNLQSDNSVHPILENRLKDPARICIENDNSTLLLMGSSLYKNSEKHTISEASAMKEYLKNNFDQELKYTKILTEENTTSTVEQLCYLKKFIETKKLSYADLVIVSSQFFGDRVKLYAEYIFDVNEGITFVKSVVSEDFVEYFQKVEKDKPKQTQDWLNNHKKGKNQLILREQKEFQAKVKKGEVSQEVS</sequence>
<dbReference type="Gene3D" id="3.40.50.620">
    <property type="entry name" value="HUPs"/>
    <property type="match status" value="1"/>
</dbReference>
<name>A0A1F6UUR1_9BACT</name>
<dbReference type="EMBL" id="MFTI01000007">
    <property type="protein sequence ID" value="OGI61059.1"/>
    <property type="molecule type" value="Genomic_DNA"/>
</dbReference>
<proteinExistence type="predicted"/>
<dbReference type="GO" id="GO:0005886">
    <property type="term" value="C:plasma membrane"/>
    <property type="evidence" value="ECO:0007669"/>
    <property type="project" value="TreeGrafter"/>
</dbReference>
<evidence type="ECO:0000313" key="2">
    <source>
        <dbReference type="EMBL" id="OGI61059.1"/>
    </source>
</evidence>
<dbReference type="STRING" id="1801732.A2814_02270"/>
<protein>
    <recommendedName>
        <fullName evidence="1">DUF218 domain-containing protein</fullName>
    </recommendedName>
</protein>
<evidence type="ECO:0000313" key="3">
    <source>
        <dbReference type="Proteomes" id="UP000177869"/>
    </source>
</evidence>
<dbReference type="InterPro" id="IPR014729">
    <property type="entry name" value="Rossmann-like_a/b/a_fold"/>
</dbReference>
<feature type="domain" description="DUF218" evidence="1">
    <location>
        <begin position="4"/>
        <end position="135"/>
    </location>
</feature>
<dbReference type="AlphaFoldDB" id="A0A1F6UUR1"/>
<dbReference type="Proteomes" id="UP000177869">
    <property type="component" value="Unassembled WGS sequence"/>
</dbReference>
<dbReference type="PANTHER" id="PTHR30336:SF20">
    <property type="entry name" value="DUF218 DOMAIN-CONTAINING PROTEIN"/>
    <property type="match status" value="1"/>
</dbReference>
<evidence type="ECO:0000259" key="1">
    <source>
        <dbReference type="Pfam" id="PF02698"/>
    </source>
</evidence>
<reference evidence="2 3" key="1">
    <citation type="journal article" date="2016" name="Nat. Commun.">
        <title>Thousands of microbial genomes shed light on interconnected biogeochemical processes in an aquifer system.</title>
        <authorList>
            <person name="Anantharaman K."/>
            <person name="Brown C.T."/>
            <person name="Hug L.A."/>
            <person name="Sharon I."/>
            <person name="Castelle C.J."/>
            <person name="Probst A.J."/>
            <person name="Thomas B.C."/>
            <person name="Singh A."/>
            <person name="Wilkins M.J."/>
            <person name="Karaoz U."/>
            <person name="Brodie E.L."/>
            <person name="Williams K.H."/>
            <person name="Hubbard S.S."/>
            <person name="Banfield J.F."/>
        </authorList>
    </citation>
    <scope>NUCLEOTIDE SEQUENCE [LARGE SCALE GENOMIC DNA]</scope>
</reference>
<gene>
    <name evidence="2" type="ORF">A2814_02270</name>
</gene>
<comment type="caution">
    <text evidence="2">The sequence shown here is derived from an EMBL/GenBank/DDBJ whole genome shotgun (WGS) entry which is preliminary data.</text>
</comment>
<organism evidence="2 3">
    <name type="scientific">Candidatus Nomurabacteria bacterium RIFCSPHIGHO2_01_FULL_38_19</name>
    <dbReference type="NCBI Taxonomy" id="1801732"/>
    <lineage>
        <taxon>Bacteria</taxon>
        <taxon>Candidatus Nomuraibacteriota</taxon>
    </lineage>
</organism>
<dbReference type="Pfam" id="PF02698">
    <property type="entry name" value="DUF218"/>
    <property type="match status" value="1"/>
</dbReference>
<accession>A0A1F6UUR1</accession>
<dbReference type="PANTHER" id="PTHR30336">
    <property type="entry name" value="INNER MEMBRANE PROTEIN, PROBABLE PERMEASE"/>
    <property type="match status" value="1"/>
</dbReference>
<dbReference type="InterPro" id="IPR003848">
    <property type="entry name" value="DUF218"/>
</dbReference>